<dbReference type="PANTHER" id="PTHR33689:SF1">
    <property type="entry name" value="FAS-BINDING FACTOR 1"/>
    <property type="match status" value="1"/>
</dbReference>
<comment type="caution">
    <text evidence="2">The sequence shown here is derived from an EMBL/GenBank/DDBJ whole genome shotgun (WGS) entry which is preliminary data.</text>
</comment>
<feature type="compositionally biased region" description="Low complexity" evidence="1">
    <location>
        <begin position="393"/>
        <end position="403"/>
    </location>
</feature>
<feature type="compositionally biased region" description="Basic and acidic residues" evidence="1">
    <location>
        <begin position="173"/>
        <end position="186"/>
    </location>
</feature>
<feature type="compositionally biased region" description="Basic and acidic residues" evidence="1">
    <location>
        <begin position="94"/>
        <end position="105"/>
    </location>
</feature>
<feature type="region of interest" description="Disordered" evidence="1">
    <location>
        <begin position="43"/>
        <end position="409"/>
    </location>
</feature>
<feature type="compositionally biased region" description="Basic and acidic residues" evidence="1">
    <location>
        <begin position="66"/>
        <end position="76"/>
    </location>
</feature>
<feature type="compositionally biased region" description="Basic and acidic residues" evidence="1">
    <location>
        <begin position="287"/>
        <end position="311"/>
    </location>
</feature>
<evidence type="ECO:0000313" key="2">
    <source>
        <dbReference type="EMBL" id="KAJ4427455.1"/>
    </source>
</evidence>
<reference evidence="2 3" key="1">
    <citation type="journal article" date="2022" name="Allergy">
        <title>Genome assembly and annotation of Periplaneta americana reveal a comprehensive cockroach allergen profile.</title>
        <authorList>
            <person name="Wang L."/>
            <person name="Xiong Q."/>
            <person name="Saelim N."/>
            <person name="Wang L."/>
            <person name="Nong W."/>
            <person name="Wan A.T."/>
            <person name="Shi M."/>
            <person name="Liu X."/>
            <person name="Cao Q."/>
            <person name="Hui J.H.L."/>
            <person name="Sookrung N."/>
            <person name="Leung T.F."/>
            <person name="Tungtrongchitr A."/>
            <person name="Tsui S.K.W."/>
        </authorList>
    </citation>
    <scope>NUCLEOTIDE SEQUENCE [LARGE SCALE GENOMIC DNA]</scope>
    <source>
        <strain evidence="2">PWHHKU_190912</strain>
    </source>
</reference>
<evidence type="ECO:0000313" key="3">
    <source>
        <dbReference type="Proteomes" id="UP001148838"/>
    </source>
</evidence>
<dbReference type="InterPro" id="IPR033561">
    <property type="entry name" value="FBF1"/>
</dbReference>
<evidence type="ECO:0000256" key="1">
    <source>
        <dbReference type="SAM" id="MobiDB-lite"/>
    </source>
</evidence>
<sequence>MANFYGDLANQVASDDDSQISDVDPAELAKMVEDVDDLDADLFGSSLGKKRTPVTKTSVKSALKTSAHEEEAERSQKSHVTFDFPEKSSSFQKSDTKKSVKKNVDFGDFDADDPLGDLLSDEDDDFSNKKKKADIFKSDVTESPAKQDVKLSEPEPKSKQNKAKVIAELFGLEEEKKQQPTRDKESSSGWLGLQDPQSTEKKVPEVTKPINRTPEHVEEVKLPKKSPVPRQRSGKSGGDDDDGGDLLAGMGFDREKRSNTGNQPKSKLDELLGKSSSNAEDTTSRSMLDDLLGKKPSGRERMAGSDGKRNMPEQSQIQQPASGVSFGSYSPSVSAPSRRQSSRRNSGGTAALPDPLGIFSPSPSPKKENPGRQSSYSNPGHKTADWLGISDTSASSPAAAPAPVRACHV</sequence>
<feature type="compositionally biased region" description="Basic and acidic residues" evidence="1">
    <location>
        <begin position="213"/>
        <end position="222"/>
    </location>
</feature>
<dbReference type="PANTHER" id="PTHR33689">
    <property type="entry name" value="FAS-BINDING FACTOR 1"/>
    <property type="match status" value="1"/>
</dbReference>
<feature type="compositionally biased region" description="Polar residues" evidence="1">
    <location>
        <begin position="371"/>
        <end position="380"/>
    </location>
</feature>
<gene>
    <name evidence="2" type="ORF">ANN_25078</name>
</gene>
<feature type="compositionally biased region" description="Polar residues" evidence="1">
    <location>
        <begin position="312"/>
        <end position="329"/>
    </location>
</feature>
<proteinExistence type="predicted"/>
<organism evidence="2 3">
    <name type="scientific">Periplaneta americana</name>
    <name type="common">American cockroach</name>
    <name type="synonym">Blatta americana</name>
    <dbReference type="NCBI Taxonomy" id="6978"/>
    <lineage>
        <taxon>Eukaryota</taxon>
        <taxon>Metazoa</taxon>
        <taxon>Ecdysozoa</taxon>
        <taxon>Arthropoda</taxon>
        <taxon>Hexapoda</taxon>
        <taxon>Insecta</taxon>
        <taxon>Pterygota</taxon>
        <taxon>Neoptera</taxon>
        <taxon>Polyneoptera</taxon>
        <taxon>Dictyoptera</taxon>
        <taxon>Blattodea</taxon>
        <taxon>Blattoidea</taxon>
        <taxon>Blattidae</taxon>
        <taxon>Blattinae</taxon>
        <taxon>Periplaneta</taxon>
    </lineage>
</organism>
<feature type="compositionally biased region" description="Polar residues" evidence="1">
    <location>
        <begin position="274"/>
        <end position="286"/>
    </location>
</feature>
<dbReference type="Proteomes" id="UP001148838">
    <property type="component" value="Unassembled WGS sequence"/>
</dbReference>
<feature type="compositionally biased region" description="Acidic residues" evidence="1">
    <location>
        <begin position="107"/>
        <end position="125"/>
    </location>
</feature>
<feature type="compositionally biased region" description="Low complexity" evidence="1">
    <location>
        <begin position="330"/>
        <end position="346"/>
    </location>
</feature>
<accession>A0ABQ8S0Z1</accession>
<keyword evidence="3" id="KW-1185">Reference proteome</keyword>
<dbReference type="EMBL" id="JAJSOF020000038">
    <property type="protein sequence ID" value="KAJ4427455.1"/>
    <property type="molecule type" value="Genomic_DNA"/>
</dbReference>
<protein>
    <submittedName>
        <fullName evidence="2">Uncharacterized protein</fullName>
    </submittedName>
</protein>
<feature type="compositionally biased region" description="Basic and acidic residues" evidence="1">
    <location>
        <begin position="133"/>
        <end position="158"/>
    </location>
</feature>
<name>A0ABQ8S0Z1_PERAM</name>
<feature type="compositionally biased region" description="Polar residues" evidence="1">
    <location>
        <begin position="54"/>
        <end position="64"/>
    </location>
</feature>